<evidence type="ECO:0000313" key="3">
    <source>
        <dbReference type="Proteomes" id="UP000576821"/>
    </source>
</evidence>
<organism evidence="2 3">
    <name type="scientific">Sphingobium vermicomposti</name>
    <dbReference type="NCBI Taxonomy" id="529005"/>
    <lineage>
        <taxon>Bacteria</taxon>
        <taxon>Pseudomonadati</taxon>
        <taxon>Pseudomonadota</taxon>
        <taxon>Alphaproteobacteria</taxon>
        <taxon>Sphingomonadales</taxon>
        <taxon>Sphingomonadaceae</taxon>
        <taxon>Sphingobium</taxon>
    </lineage>
</organism>
<dbReference type="AlphaFoldDB" id="A0A846M6C4"/>
<feature type="region of interest" description="Disordered" evidence="1">
    <location>
        <begin position="1"/>
        <end position="21"/>
    </location>
</feature>
<comment type="caution">
    <text evidence="2">The sequence shown here is derived from an EMBL/GenBank/DDBJ whole genome shotgun (WGS) entry which is preliminary data.</text>
</comment>
<accession>A0A846M6C4</accession>
<dbReference type="Proteomes" id="UP000576821">
    <property type="component" value="Unassembled WGS sequence"/>
</dbReference>
<feature type="compositionally biased region" description="Basic and acidic residues" evidence="1">
    <location>
        <begin position="1"/>
        <end position="16"/>
    </location>
</feature>
<keyword evidence="3" id="KW-1185">Reference proteome</keyword>
<dbReference type="EMBL" id="JAASQR010000002">
    <property type="protein sequence ID" value="NIJ16270.1"/>
    <property type="molecule type" value="Genomic_DNA"/>
</dbReference>
<proteinExistence type="predicted"/>
<dbReference type="RefSeq" id="WP_167302932.1">
    <property type="nucleotide sequence ID" value="NZ_JAASQR010000002.1"/>
</dbReference>
<evidence type="ECO:0000256" key="1">
    <source>
        <dbReference type="SAM" id="MobiDB-lite"/>
    </source>
</evidence>
<gene>
    <name evidence="2" type="ORF">FHS54_001236</name>
</gene>
<evidence type="ECO:0000313" key="2">
    <source>
        <dbReference type="EMBL" id="NIJ16270.1"/>
    </source>
</evidence>
<sequence>MSNNHPKFEFKQTSRDPKRRKGLEALARNLPDFRPRREDTLIGDPTQVPAELLLTEREFELLLEHANARYHAMPQPGLGDVSDPPSHIHAKAEVERLHRHIMKSLSYFGRPGDDA</sequence>
<protein>
    <submittedName>
        <fullName evidence="2">Uncharacterized protein</fullName>
    </submittedName>
</protein>
<reference evidence="2 3" key="1">
    <citation type="submission" date="2020-03" db="EMBL/GenBank/DDBJ databases">
        <title>Genomic Encyclopedia of Type Strains, Phase IV (KMG-IV): sequencing the most valuable type-strain genomes for metagenomic binning, comparative biology and taxonomic classification.</title>
        <authorList>
            <person name="Goeker M."/>
        </authorList>
    </citation>
    <scope>NUCLEOTIDE SEQUENCE [LARGE SCALE GENOMIC DNA]</scope>
    <source>
        <strain evidence="2 3">DSM 21299</strain>
    </source>
</reference>
<name>A0A846M6C4_9SPHN</name>